<keyword evidence="2" id="KW-0520">NAD</keyword>
<sequence>MKGKKTTRYVQGADVVLLCSDAPAGEAPEDSAFIANAAVAREVALTAADLGAHAAPAPVLLVCSDPVNSLVPLMAEVLELAGALDCGRVLGVAAQDALCAAGVLSGLSGLGRHRLHVPVVGGRSARTAVPVLSQARPFRNFTSTDWREVRAALVEREKVSGRSGAQLARGYAAARTALAVVRALRGEPGVNETVFVRSDEMPGVR</sequence>
<dbReference type="InterPro" id="IPR015955">
    <property type="entry name" value="Lactate_DH/Glyco_Ohase_4_C"/>
</dbReference>
<evidence type="ECO:0000313" key="4">
    <source>
        <dbReference type="Proteomes" id="UP001219518"/>
    </source>
</evidence>
<dbReference type="Gene3D" id="3.40.50.720">
    <property type="entry name" value="NAD(P)-binding Rossmann-like Domain"/>
    <property type="match status" value="1"/>
</dbReference>
<organism evidence="3 4">
    <name type="scientific">Frankliniella fusca</name>
    <dbReference type="NCBI Taxonomy" id="407009"/>
    <lineage>
        <taxon>Eukaryota</taxon>
        <taxon>Metazoa</taxon>
        <taxon>Ecdysozoa</taxon>
        <taxon>Arthropoda</taxon>
        <taxon>Hexapoda</taxon>
        <taxon>Insecta</taxon>
        <taxon>Pterygota</taxon>
        <taxon>Neoptera</taxon>
        <taxon>Paraneoptera</taxon>
        <taxon>Thysanoptera</taxon>
        <taxon>Terebrantia</taxon>
        <taxon>Thripoidea</taxon>
        <taxon>Thripidae</taxon>
        <taxon>Frankliniella</taxon>
    </lineage>
</organism>
<evidence type="ECO:0000256" key="1">
    <source>
        <dbReference type="ARBA" id="ARBA00023002"/>
    </source>
</evidence>
<dbReference type="GO" id="GO:0005739">
    <property type="term" value="C:mitochondrion"/>
    <property type="evidence" value="ECO:0007669"/>
    <property type="project" value="TreeGrafter"/>
</dbReference>
<dbReference type="AlphaFoldDB" id="A0AAE1H9P1"/>
<evidence type="ECO:0000313" key="3">
    <source>
        <dbReference type="EMBL" id="KAK3917397.1"/>
    </source>
</evidence>
<dbReference type="Gene3D" id="3.90.110.10">
    <property type="entry name" value="Lactate dehydrogenase/glycoside hydrolase, family 4, C-terminal"/>
    <property type="match status" value="1"/>
</dbReference>
<protein>
    <submittedName>
        <fullName evidence="3">Malate dehydrogenase, mitochondrial</fullName>
    </submittedName>
</protein>
<comment type="caution">
    <text evidence="3">The sequence shown here is derived from an EMBL/GenBank/DDBJ whole genome shotgun (WGS) entry which is preliminary data.</text>
</comment>
<accession>A0AAE1H9P1</accession>
<proteinExistence type="predicted"/>
<dbReference type="PANTHER" id="PTHR11540:SF16">
    <property type="entry name" value="MALATE DEHYDROGENASE, MITOCHONDRIAL"/>
    <property type="match status" value="1"/>
</dbReference>
<reference evidence="3" key="1">
    <citation type="submission" date="2021-07" db="EMBL/GenBank/DDBJ databases">
        <authorList>
            <person name="Catto M.A."/>
            <person name="Jacobson A."/>
            <person name="Kennedy G."/>
            <person name="Labadie P."/>
            <person name="Hunt B.G."/>
            <person name="Srinivasan R."/>
        </authorList>
    </citation>
    <scope>NUCLEOTIDE SEQUENCE</scope>
    <source>
        <strain evidence="3">PL_HMW_Pooled</strain>
        <tissue evidence="3">Head</tissue>
    </source>
</reference>
<keyword evidence="1" id="KW-0560">Oxidoreductase</keyword>
<dbReference type="PANTHER" id="PTHR11540">
    <property type="entry name" value="MALATE AND LACTATE DEHYDROGENASE"/>
    <property type="match status" value="1"/>
</dbReference>
<dbReference type="EMBL" id="JAHWGI010000723">
    <property type="protein sequence ID" value="KAK3917397.1"/>
    <property type="molecule type" value="Genomic_DNA"/>
</dbReference>
<dbReference type="GO" id="GO:0006099">
    <property type="term" value="P:tricarboxylic acid cycle"/>
    <property type="evidence" value="ECO:0007669"/>
    <property type="project" value="TreeGrafter"/>
</dbReference>
<dbReference type="GO" id="GO:0030060">
    <property type="term" value="F:L-malate dehydrogenase (NAD+) activity"/>
    <property type="evidence" value="ECO:0007669"/>
    <property type="project" value="TreeGrafter"/>
</dbReference>
<dbReference type="Proteomes" id="UP001219518">
    <property type="component" value="Unassembled WGS sequence"/>
</dbReference>
<gene>
    <name evidence="3" type="ORF">KUF71_006928</name>
</gene>
<reference evidence="3" key="2">
    <citation type="journal article" date="2023" name="BMC Genomics">
        <title>Pest status, molecular evolution, and epigenetic factors derived from the genome assembly of Frankliniella fusca, a thysanopteran phytovirus vector.</title>
        <authorList>
            <person name="Catto M.A."/>
            <person name="Labadie P.E."/>
            <person name="Jacobson A.L."/>
            <person name="Kennedy G.G."/>
            <person name="Srinivasan R."/>
            <person name="Hunt B.G."/>
        </authorList>
    </citation>
    <scope>NUCLEOTIDE SEQUENCE</scope>
    <source>
        <strain evidence="3">PL_HMW_Pooled</strain>
    </source>
</reference>
<evidence type="ECO:0000256" key="2">
    <source>
        <dbReference type="ARBA" id="ARBA00023027"/>
    </source>
</evidence>
<dbReference type="SUPFAM" id="SSF56327">
    <property type="entry name" value="LDH C-terminal domain-like"/>
    <property type="match status" value="1"/>
</dbReference>
<name>A0AAE1H9P1_9NEOP</name>
<keyword evidence="4" id="KW-1185">Reference proteome</keyword>